<evidence type="ECO:0000256" key="3">
    <source>
        <dbReference type="ARBA" id="ARBA00023163"/>
    </source>
</evidence>
<keyword evidence="2" id="KW-0238">DNA-binding</keyword>
<dbReference type="InterPro" id="IPR050109">
    <property type="entry name" value="HTH-type_TetR-like_transc_reg"/>
</dbReference>
<protein>
    <submittedName>
        <fullName evidence="4">TetR family transcriptional regulator</fullName>
    </submittedName>
</protein>
<evidence type="ECO:0000256" key="2">
    <source>
        <dbReference type="ARBA" id="ARBA00023125"/>
    </source>
</evidence>
<dbReference type="Gene3D" id="1.10.357.10">
    <property type="entry name" value="Tetracycline Repressor, domain 2"/>
    <property type="match status" value="1"/>
</dbReference>
<keyword evidence="3" id="KW-0804">Transcription</keyword>
<dbReference type="SUPFAM" id="SSF46689">
    <property type="entry name" value="Homeodomain-like"/>
    <property type="match status" value="1"/>
</dbReference>
<evidence type="ECO:0000313" key="4">
    <source>
        <dbReference type="EMBL" id="QHN41963.1"/>
    </source>
</evidence>
<evidence type="ECO:0000256" key="1">
    <source>
        <dbReference type="ARBA" id="ARBA00023015"/>
    </source>
</evidence>
<gene>
    <name evidence="4" type="ORF">GII30_11045</name>
</gene>
<accession>A0A857KTS4</accession>
<proteinExistence type="predicted"/>
<dbReference type="AlphaFoldDB" id="A0A857KTS4"/>
<dbReference type="InterPro" id="IPR009057">
    <property type="entry name" value="Homeodomain-like_sf"/>
</dbReference>
<dbReference type="Pfam" id="PF21306">
    <property type="entry name" value="TetR_C_40"/>
    <property type="match status" value="1"/>
</dbReference>
<dbReference type="PROSITE" id="PS50977">
    <property type="entry name" value="HTH_TETR_2"/>
    <property type="match status" value="1"/>
</dbReference>
<sequence>MSRVSDNLIKLSVGSGSGGAVGTATEATGRRADPRRARTRAALLSAGRHLLADGKVAVSIQEITDAAGVGFGSFYNHFDSKEELFAEAVADALDTWGMLRDQVVDGIDDPAEVFATSFRILGRAQRHVPELVQVVLSQGMSVLNTDRGVRPRAVADLDEGIRQGRFTVPSSEMGLMMSGSALLGLMQLLAAHPDLDDGRASDDYTRHVLLMLGIDRDEADRLVGLPLPEVPIPGLD</sequence>
<dbReference type="PANTHER" id="PTHR30055:SF234">
    <property type="entry name" value="HTH-TYPE TRANSCRIPTIONAL REGULATOR BETI"/>
    <property type="match status" value="1"/>
</dbReference>
<reference evidence="4" key="1">
    <citation type="journal article" date="2021" name="Nat. Microbiol.">
        <title>Cocultivation of an ultrasmall environmental parasitic bacterium with lytic ability against bacteria associated with wastewater foams.</title>
        <authorList>
            <person name="Batinovic S."/>
            <person name="Rose J.J.A."/>
            <person name="Ratcliffe J."/>
            <person name="Seviour R.J."/>
            <person name="Petrovski S."/>
        </authorList>
    </citation>
    <scope>NUCLEOTIDE SEQUENCE</scope>
    <source>
        <strain evidence="4">CON44</strain>
    </source>
</reference>
<dbReference type="GO" id="GO:0003700">
    <property type="term" value="F:DNA-binding transcription factor activity"/>
    <property type="evidence" value="ECO:0007669"/>
    <property type="project" value="TreeGrafter"/>
</dbReference>
<keyword evidence="1" id="KW-0805">Transcription regulation</keyword>
<dbReference type="InterPro" id="IPR001647">
    <property type="entry name" value="HTH_TetR"/>
</dbReference>
<dbReference type="PRINTS" id="PR00455">
    <property type="entry name" value="HTHTETR"/>
</dbReference>
<dbReference type="Pfam" id="PF00440">
    <property type="entry name" value="TetR_N"/>
    <property type="match status" value="1"/>
</dbReference>
<dbReference type="GO" id="GO:0000976">
    <property type="term" value="F:transcription cis-regulatory region binding"/>
    <property type="evidence" value="ECO:0007669"/>
    <property type="project" value="TreeGrafter"/>
</dbReference>
<dbReference type="PANTHER" id="PTHR30055">
    <property type="entry name" value="HTH-TYPE TRANSCRIPTIONAL REGULATOR RUTR"/>
    <property type="match status" value="1"/>
</dbReference>
<name>A0A857KTS4_9ACTN</name>
<dbReference type="InterPro" id="IPR049513">
    <property type="entry name" value="TetR_C_40"/>
</dbReference>
<organism evidence="4">
    <name type="scientific">Gordonia amarae</name>
    <dbReference type="NCBI Taxonomy" id="36821"/>
    <lineage>
        <taxon>Bacteria</taxon>
        <taxon>Bacillati</taxon>
        <taxon>Actinomycetota</taxon>
        <taxon>Actinomycetes</taxon>
        <taxon>Mycobacteriales</taxon>
        <taxon>Gordoniaceae</taxon>
        <taxon>Gordonia</taxon>
    </lineage>
</organism>
<dbReference type="EMBL" id="CP045810">
    <property type="protein sequence ID" value="QHN41963.1"/>
    <property type="molecule type" value="Genomic_DNA"/>
</dbReference>